<dbReference type="Proteomes" id="UP000886520">
    <property type="component" value="Chromosome 14"/>
</dbReference>
<evidence type="ECO:0000313" key="1">
    <source>
        <dbReference type="EMBL" id="KAI5069945.1"/>
    </source>
</evidence>
<evidence type="ECO:0000313" key="2">
    <source>
        <dbReference type="Proteomes" id="UP000886520"/>
    </source>
</evidence>
<dbReference type="AlphaFoldDB" id="A0A9D4UL65"/>
<protein>
    <recommendedName>
        <fullName evidence="3">Reverse transcriptase Ty1/copia-type domain-containing protein</fullName>
    </recommendedName>
</protein>
<dbReference type="EMBL" id="JABFUD020000014">
    <property type="protein sequence ID" value="KAI5069945.1"/>
    <property type="molecule type" value="Genomic_DNA"/>
</dbReference>
<dbReference type="OrthoDB" id="785858at2759"/>
<keyword evidence="2" id="KW-1185">Reference proteome</keyword>
<gene>
    <name evidence="1" type="ORF">GOP47_0014288</name>
</gene>
<reference evidence="1" key="1">
    <citation type="submission" date="2021-01" db="EMBL/GenBank/DDBJ databases">
        <title>Adiantum capillus-veneris genome.</title>
        <authorList>
            <person name="Fang Y."/>
            <person name="Liao Q."/>
        </authorList>
    </citation>
    <scope>NUCLEOTIDE SEQUENCE</scope>
    <source>
        <strain evidence="1">H3</strain>
        <tissue evidence="1">Leaf</tissue>
    </source>
</reference>
<sequence>MFKEEFHVHDNGPMTYFLGIEVDKNPNEEFIKLSQRKYIEDMLDDTYTMSSFLYARLIVEQRYLISCTRLDISFTGHVLSHHMRAP</sequence>
<name>A0A9D4UL65_ADICA</name>
<comment type="caution">
    <text evidence="1">The sequence shown here is derived from an EMBL/GenBank/DDBJ whole genome shotgun (WGS) entry which is preliminary data.</text>
</comment>
<organism evidence="1 2">
    <name type="scientific">Adiantum capillus-veneris</name>
    <name type="common">Maidenhair fern</name>
    <dbReference type="NCBI Taxonomy" id="13818"/>
    <lineage>
        <taxon>Eukaryota</taxon>
        <taxon>Viridiplantae</taxon>
        <taxon>Streptophyta</taxon>
        <taxon>Embryophyta</taxon>
        <taxon>Tracheophyta</taxon>
        <taxon>Polypodiopsida</taxon>
        <taxon>Polypodiidae</taxon>
        <taxon>Polypodiales</taxon>
        <taxon>Pteridineae</taxon>
        <taxon>Pteridaceae</taxon>
        <taxon>Vittarioideae</taxon>
        <taxon>Adiantum</taxon>
    </lineage>
</organism>
<evidence type="ECO:0008006" key="3">
    <source>
        <dbReference type="Google" id="ProtNLM"/>
    </source>
</evidence>
<proteinExistence type="predicted"/>
<accession>A0A9D4UL65</accession>